<dbReference type="Gene3D" id="1.10.8.60">
    <property type="match status" value="1"/>
</dbReference>
<dbReference type="EMBL" id="GU244497">
    <property type="protein sequence ID" value="ADO67270.1"/>
    <property type="molecule type" value="Genomic_DNA"/>
</dbReference>
<dbReference type="RefSeq" id="YP_003969869.1">
    <property type="nucleotide sequence ID" value="NC_014637.1"/>
</dbReference>
<keyword evidence="8" id="KW-1185">Reference proteome</keyword>
<dbReference type="InterPro" id="IPR008269">
    <property type="entry name" value="Lon_proteolytic"/>
</dbReference>
<accession>E3T507</accession>
<dbReference type="InterPro" id="IPR027065">
    <property type="entry name" value="Lon_Prtase"/>
</dbReference>
<dbReference type="InterPro" id="IPR054594">
    <property type="entry name" value="Lon_lid"/>
</dbReference>
<evidence type="ECO:0000313" key="7">
    <source>
        <dbReference type="EMBL" id="ADO67270.1"/>
    </source>
</evidence>
<dbReference type="PRINTS" id="PR00830">
    <property type="entry name" value="ENDOLAPTASE"/>
</dbReference>
<dbReference type="SUPFAM" id="SSF52540">
    <property type="entry name" value="P-loop containing nucleoside triphosphate hydrolases"/>
    <property type="match status" value="1"/>
</dbReference>
<evidence type="ECO:0000256" key="2">
    <source>
        <dbReference type="ARBA" id="ARBA00022741"/>
    </source>
</evidence>
<dbReference type="InterPro" id="IPR003593">
    <property type="entry name" value="AAA+_ATPase"/>
</dbReference>
<gene>
    <name evidence="7" type="ORF">crov237</name>
</gene>
<name>E3T507_CROVB</name>
<keyword evidence="3" id="KW-0378">Hydrolase</keyword>
<evidence type="ECO:0000256" key="5">
    <source>
        <dbReference type="ARBA" id="ARBA00022840"/>
    </source>
</evidence>
<dbReference type="GO" id="GO:0004252">
    <property type="term" value="F:serine-type endopeptidase activity"/>
    <property type="evidence" value="ECO:0007669"/>
    <property type="project" value="InterPro"/>
</dbReference>
<dbReference type="Proteomes" id="UP000029781">
    <property type="component" value="Segment"/>
</dbReference>
<keyword evidence="5" id="KW-0067">ATP-binding</keyword>
<dbReference type="InterPro" id="IPR020568">
    <property type="entry name" value="Ribosomal_Su5_D2-typ_SF"/>
</dbReference>
<proteinExistence type="predicted"/>
<sequence>MAETLKLSLLNYQYQKVSSLTSKFNSHLEILNKHFLIDYNELINYQNTLYEIVKKINKYYNDYLIQFDDINNINDINTSDFIDCDTLILEEIKHIHNEPSILNDLPLEKLNYNLNQLILRLGYPSLKEGLDHAFHKTKANILKEKHSSIIEELEDIFIPLKFTILNKKINNYCFNINKPYLNDTLNITCILELSLDANTCVSICGFFPKNNLNLEIKTCQINRKLLFSIKKNLLDYCSSETSIPTDFIKSYLRNINLKFIYHNNKIEFKNKIESDYHDFLFLSNSTFINIYNKFINKKTSIKEMYKIIFLLLLGDEDIEDMASLLYSLIKEKKIGHSQISKIIYQNLSFHQQIKLKRSNYNIKEELEKIQSLNFEEVDYKKQIVVNKNIPSNVKSLMFEKVEEMKTGSNDYYKQLTFVKNLLKFPWPSSNDNSFFDNLTLDNTKAFKYMQEIEQKLYTLSFGHEEAKRSLLQLVGKWISNPQSSGSSIGLVGPPGVGKTLLAKSISEALNIPFAQITLGGQNDGELLHGHGYAYTGSQPGMIIKKMIETGSQRCILYFDELDKATNKNGKINEISSILIHLTDTNMNSTFQDRFFQGVDFPLNKVIFIFSYNDSELIDPILLDRIKEINVKPYTVSDKIQIVQDYILPEIKKHVGMDKIKIEFEDELVEELIELYTNEAGVRGIKQLFENLLLNLNLDKIYKRNLFKRNRKTIKIKKSDIEKYLDKPSLENLEIHSVPEIGIINGLYATSTGTGGIIPIQIFKNYSVDEEFEIKLTGKQGDVMKESVHCSFTAAMNYLSNNLDKFPLIENLDSYVKGLFKTGFHVHAPSTSTPKDGPSAGCAFTSAFISRITGRKIKNNVGMTGEIELTGRITKIGGLLYKLQGAKKAGIKLVFIPKENETTLKEIKIKNHKLIDKNFQVKPVDNISEIIPEILL</sequence>
<dbReference type="Gene3D" id="3.30.230.10">
    <property type="match status" value="1"/>
</dbReference>
<reference evidence="7 8" key="1">
    <citation type="journal article" date="2010" name="Proc. Natl. Acad. Sci. U.S.A.">
        <title>Giant virus with a remarkable complement of genes infects marine zooplankton.</title>
        <authorList>
            <person name="Fischer M.G."/>
            <person name="Allen M.J."/>
            <person name="Wilson W.H."/>
            <person name="Suttle C.A."/>
        </authorList>
    </citation>
    <scope>NUCLEOTIDE SEQUENCE [LARGE SCALE GENOMIC DNA]</scope>
    <source>
        <strain evidence="7 8">BV-PW1</strain>
    </source>
</reference>
<evidence type="ECO:0000256" key="4">
    <source>
        <dbReference type="ARBA" id="ARBA00022825"/>
    </source>
</evidence>
<dbReference type="SMART" id="SM00382">
    <property type="entry name" value="AAA"/>
    <property type="match status" value="1"/>
</dbReference>
<dbReference type="OrthoDB" id="816at10239"/>
<dbReference type="PANTHER" id="PTHR10046">
    <property type="entry name" value="ATP DEPENDENT LON PROTEASE FAMILY MEMBER"/>
    <property type="match status" value="1"/>
</dbReference>
<dbReference type="GO" id="GO:0030163">
    <property type="term" value="P:protein catabolic process"/>
    <property type="evidence" value="ECO:0007669"/>
    <property type="project" value="InterPro"/>
</dbReference>
<dbReference type="SUPFAM" id="SSF54211">
    <property type="entry name" value="Ribosomal protein S5 domain 2-like"/>
    <property type="match status" value="1"/>
</dbReference>
<dbReference type="GO" id="GO:0005524">
    <property type="term" value="F:ATP binding"/>
    <property type="evidence" value="ECO:0007669"/>
    <property type="project" value="UniProtKB-KW"/>
</dbReference>
<dbReference type="InterPro" id="IPR014721">
    <property type="entry name" value="Ribsml_uS5_D2-typ_fold_subgr"/>
</dbReference>
<keyword evidence="4" id="KW-0720">Serine protease</keyword>
<evidence type="ECO:0000259" key="6">
    <source>
        <dbReference type="PROSITE" id="PS51786"/>
    </source>
</evidence>
<dbReference type="Pfam" id="PF05362">
    <property type="entry name" value="Lon_C"/>
    <property type="match status" value="1"/>
</dbReference>
<organismHost>
    <name type="scientific">Cafeteria roenbergensis</name>
    <name type="common">Marine flagellate</name>
    <dbReference type="NCBI Taxonomy" id="33653"/>
</organismHost>
<dbReference type="InterPro" id="IPR003959">
    <property type="entry name" value="ATPase_AAA_core"/>
</dbReference>
<dbReference type="InterPro" id="IPR027417">
    <property type="entry name" value="P-loop_NTPase"/>
</dbReference>
<dbReference type="GO" id="GO:0016887">
    <property type="term" value="F:ATP hydrolysis activity"/>
    <property type="evidence" value="ECO:0007669"/>
    <property type="project" value="InterPro"/>
</dbReference>
<evidence type="ECO:0000256" key="3">
    <source>
        <dbReference type="ARBA" id="ARBA00022801"/>
    </source>
</evidence>
<dbReference type="GO" id="GO:0004176">
    <property type="term" value="F:ATP-dependent peptidase activity"/>
    <property type="evidence" value="ECO:0007669"/>
    <property type="project" value="InterPro"/>
</dbReference>
<organism evidence="7 8">
    <name type="scientific">Cafeteria roenbergensis virus (strain BV-PW1)</name>
    <name type="common">CroV</name>
    <dbReference type="NCBI Taxonomy" id="693272"/>
    <lineage>
        <taxon>Viruses</taxon>
        <taxon>Varidnaviria</taxon>
        <taxon>Bamfordvirae</taxon>
        <taxon>Nucleocytoviricota</taxon>
        <taxon>Megaviricetes</taxon>
        <taxon>Imitervirales</taxon>
        <taxon>Mimiviridae</taxon>
        <taxon>Aliimimivirinae</taxon>
        <taxon>Rheavirus</taxon>
        <taxon>Rheavirus sinusmexicani</taxon>
    </lineage>
</organism>
<evidence type="ECO:0000256" key="1">
    <source>
        <dbReference type="ARBA" id="ARBA00022670"/>
    </source>
</evidence>
<dbReference type="GO" id="GO:0006508">
    <property type="term" value="P:proteolysis"/>
    <property type="evidence" value="ECO:0007669"/>
    <property type="project" value="UniProtKB-KW"/>
</dbReference>
<dbReference type="PROSITE" id="PS51786">
    <property type="entry name" value="LON_PROTEOLYTIC"/>
    <property type="match status" value="1"/>
</dbReference>
<keyword evidence="1 7" id="KW-0645">Protease</keyword>
<dbReference type="Pfam" id="PF22667">
    <property type="entry name" value="Lon_lid"/>
    <property type="match status" value="1"/>
</dbReference>
<dbReference type="GeneID" id="9887639"/>
<evidence type="ECO:0000313" key="8">
    <source>
        <dbReference type="Proteomes" id="UP000029781"/>
    </source>
</evidence>
<dbReference type="KEGG" id="vg:9887639"/>
<protein>
    <submittedName>
        <fullName evidence="7">Putative Lon protease</fullName>
    </submittedName>
</protein>
<dbReference type="Pfam" id="PF00004">
    <property type="entry name" value="AAA"/>
    <property type="match status" value="1"/>
</dbReference>
<feature type="domain" description="Lon proteolytic" evidence="6">
    <location>
        <begin position="737"/>
        <end position="935"/>
    </location>
</feature>
<keyword evidence="2" id="KW-0547">Nucleotide-binding</keyword>
<dbReference type="Gene3D" id="3.40.50.300">
    <property type="entry name" value="P-loop containing nucleotide triphosphate hydrolases"/>
    <property type="match status" value="1"/>
</dbReference>